<dbReference type="EMBL" id="KI392088">
    <property type="protein sequence ID" value="ERN18573.1"/>
    <property type="molecule type" value="Genomic_DNA"/>
</dbReference>
<name>U5DDV3_AMBTC</name>
<dbReference type="AlphaFoldDB" id="U5DDV3"/>
<evidence type="ECO:0000313" key="1">
    <source>
        <dbReference type="EMBL" id="ERN18573.1"/>
    </source>
</evidence>
<dbReference type="HOGENOM" id="CLU_1663145_0_0_1"/>
<gene>
    <name evidence="1" type="ORF">AMTR_s00065p00126320</name>
</gene>
<evidence type="ECO:0000313" key="2">
    <source>
        <dbReference type="Proteomes" id="UP000017836"/>
    </source>
</evidence>
<dbReference type="Proteomes" id="UP000017836">
    <property type="component" value="Unassembled WGS sequence"/>
</dbReference>
<keyword evidence="2" id="KW-1185">Reference proteome</keyword>
<protein>
    <submittedName>
        <fullName evidence="1">Uncharacterized protein</fullName>
    </submittedName>
</protein>
<proteinExistence type="predicted"/>
<dbReference type="Gramene" id="ERN18573">
    <property type="protein sequence ID" value="ERN18573"/>
    <property type="gene ID" value="AMTR_s00065p00126320"/>
</dbReference>
<reference evidence="2" key="1">
    <citation type="journal article" date="2013" name="Science">
        <title>The Amborella genome and the evolution of flowering plants.</title>
        <authorList>
            <consortium name="Amborella Genome Project"/>
        </authorList>
    </citation>
    <scope>NUCLEOTIDE SEQUENCE [LARGE SCALE GENOMIC DNA]</scope>
</reference>
<organism evidence="1 2">
    <name type="scientific">Amborella trichopoda</name>
    <dbReference type="NCBI Taxonomy" id="13333"/>
    <lineage>
        <taxon>Eukaryota</taxon>
        <taxon>Viridiplantae</taxon>
        <taxon>Streptophyta</taxon>
        <taxon>Embryophyta</taxon>
        <taxon>Tracheophyta</taxon>
        <taxon>Spermatophyta</taxon>
        <taxon>Magnoliopsida</taxon>
        <taxon>Amborellales</taxon>
        <taxon>Amborellaceae</taxon>
        <taxon>Amborella</taxon>
    </lineage>
</organism>
<accession>U5DDV3</accession>
<sequence>MADLSPIHSWPRLVPPLRQQGLVSYSCSSYKRTATSLKAWFLPPSLELVHSLGDPLLSRSSVFSSFRPVSGISAHCSHLQASLHLDSTKTLVPRTACLKPALGTTTPNEPCDKMQTFPMLRFPLVHSQVGLGEHPSDCLRESKRALTRGTIRIGPVETS</sequence>